<comment type="caution">
    <text evidence="1">The sequence shown here is derived from an EMBL/GenBank/DDBJ whole genome shotgun (WGS) entry which is preliminary data.</text>
</comment>
<protein>
    <recommendedName>
        <fullName evidence="3">DUF833-domain-containing protein</fullName>
    </recommendedName>
</protein>
<organism evidence="1 2">
    <name type="scientific">Linderina pennispora</name>
    <dbReference type="NCBI Taxonomy" id="61395"/>
    <lineage>
        <taxon>Eukaryota</taxon>
        <taxon>Fungi</taxon>
        <taxon>Fungi incertae sedis</taxon>
        <taxon>Zoopagomycota</taxon>
        <taxon>Kickxellomycotina</taxon>
        <taxon>Kickxellomycetes</taxon>
        <taxon>Kickxellales</taxon>
        <taxon>Kickxellaceae</taxon>
        <taxon>Linderina</taxon>
    </lineage>
</organism>
<name>A0A1Y1W6D6_9FUNG</name>
<dbReference type="EMBL" id="MCFD01000008">
    <property type="protein sequence ID" value="ORX69089.1"/>
    <property type="molecule type" value="Genomic_DNA"/>
</dbReference>
<proteinExistence type="predicted"/>
<dbReference type="AlphaFoldDB" id="A0A1Y1W6D6"/>
<evidence type="ECO:0000313" key="1">
    <source>
        <dbReference type="EMBL" id="ORX69089.1"/>
    </source>
</evidence>
<accession>A0A1Y1W6D6</accession>
<dbReference type="RefSeq" id="XP_040742821.1">
    <property type="nucleotide sequence ID" value="XM_040891380.1"/>
</dbReference>
<dbReference type="GeneID" id="63808028"/>
<gene>
    <name evidence="1" type="ORF">DL89DRAFT_323243</name>
</gene>
<dbReference type="InterPro" id="IPR008551">
    <property type="entry name" value="TANGO2"/>
</dbReference>
<dbReference type="Proteomes" id="UP000193922">
    <property type="component" value="Unassembled WGS sequence"/>
</dbReference>
<dbReference type="PANTHER" id="PTHR17985:SF8">
    <property type="entry name" value="TRANSPORT AND GOLGI ORGANIZATION PROTEIN 2 HOMOLOG"/>
    <property type="match status" value="1"/>
</dbReference>
<keyword evidence="2" id="KW-1185">Reference proteome</keyword>
<reference evidence="1 2" key="1">
    <citation type="submission" date="2016-07" db="EMBL/GenBank/DDBJ databases">
        <title>Pervasive Adenine N6-methylation of Active Genes in Fungi.</title>
        <authorList>
            <consortium name="DOE Joint Genome Institute"/>
            <person name="Mondo S.J."/>
            <person name="Dannebaum R.O."/>
            <person name="Kuo R.C."/>
            <person name="Labutti K."/>
            <person name="Haridas S."/>
            <person name="Kuo A."/>
            <person name="Salamov A."/>
            <person name="Ahrendt S.R."/>
            <person name="Lipzen A."/>
            <person name="Sullivan W."/>
            <person name="Andreopoulos W.B."/>
            <person name="Clum A."/>
            <person name="Lindquist E."/>
            <person name="Daum C."/>
            <person name="Ramamoorthy G.K."/>
            <person name="Gryganskyi A."/>
            <person name="Culley D."/>
            <person name="Magnuson J.K."/>
            <person name="James T.Y."/>
            <person name="O'Malley M.A."/>
            <person name="Stajich J.E."/>
            <person name="Spatafora J.W."/>
            <person name="Visel A."/>
            <person name="Grigoriev I.V."/>
        </authorList>
    </citation>
    <scope>NUCLEOTIDE SEQUENCE [LARGE SCALE GENOMIC DNA]</scope>
    <source>
        <strain evidence="1 2">ATCC 12442</strain>
    </source>
</reference>
<sequence length="232" mass="25666">MCIAFWVLNDASDTEHCPDLVLAFNRDEYLERPTKGFHTWEAHPNIFAPKDLKPVDESHRGSWIGVNRQGRLALLTNFREAVPHHDGKISRGALVRDFLLDKPVTPGGQAAIFDERQRYDGFNLVLMDLAPGRRQAVYVTNRGAAGHDGQPGTITNIGDGEVVGLSNSTIDNPWPKPTEISDLMQCVFVPKVNGLKWAGNDSATVLVSHEGYGTRTTDIILLRRNKLTGPES</sequence>
<evidence type="ECO:0008006" key="3">
    <source>
        <dbReference type="Google" id="ProtNLM"/>
    </source>
</evidence>
<evidence type="ECO:0000313" key="2">
    <source>
        <dbReference type="Proteomes" id="UP000193922"/>
    </source>
</evidence>
<dbReference type="Pfam" id="PF05742">
    <property type="entry name" value="TANGO2"/>
    <property type="match status" value="1"/>
</dbReference>
<dbReference type="OrthoDB" id="191601at2759"/>
<dbReference type="PANTHER" id="PTHR17985">
    <property type="entry name" value="SER/THR-RICH PROTEIN T10 IN DGCR REGION"/>
    <property type="match status" value="1"/>
</dbReference>